<protein>
    <submittedName>
        <fullName evidence="3">Flavodoxin-like domain-containing protein</fullName>
    </submittedName>
</protein>
<dbReference type="Proteomes" id="UP000274131">
    <property type="component" value="Unassembled WGS sequence"/>
</dbReference>
<dbReference type="WBParaSite" id="EVEC_0000294101-mRNA-1">
    <property type="protein sequence ID" value="EVEC_0000294101-mRNA-1"/>
    <property type="gene ID" value="EVEC_0000294101"/>
</dbReference>
<evidence type="ECO:0000313" key="1">
    <source>
        <dbReference type="EMBL" id="VDD87506.1"/>
    </source>
</evidence>
<accession>A0A0N4UZA0</accession>
<keyword evidence="2" id="KW-1185">Reference proteome</keyword>
<organism evidence="3">
    <name type="scientific">Enterobius vermicularis</name>
    <name type="common">Human pinworm</name>
    <dbReference type="NCBI Taxonomy" id="51028"/>
    <lineage>
        <taxon>Eukaryota</taxon>
        <taxon>Metazoa</taxon>
        <taxon>Ecdysozoa</taxon>
        <taxon>Nematoda</taxon>
        <taxon>Chromadorea</taxon>
        <taxon>Rhabditida</taxon>
        <taxon>Spirurina</taxon>
        <taxon>Oxyuridomorpha</taxon>
        <taxon>Oxyuroidea</taxon>
        <taxon>Oxyuridae</taxon>
        <taxon>Enterobius</taxon>
    </lineage>
</organism>
<evidence type="ECO:0000313" key="3">
    <source>
        <dbReference type="WBParaSite" id="EVEC_0000294101-mRNA-1"/>
    </source>
</evidence>
<evidence type="ECO:0000313" key="2">
    <source>
        <dbReference type="Proteomes" id="UP000274131"/>
    </source>
</evidence>
<gene>
    <name evidence="1" type="ORF">EVEC_LOCUS2649</name>
</gene>
<reference evidence="3" key="1">
    <citation type="submission" date="2017-02" db="UniProtKB">
        <authorList>
            <consortium name="WormBaseParasite"/>
        </authorList>
    </citation>
    <scope>IDENTIFICATION</scope>
</reference>
<reference evidence="1 2" key="2">
    <citation type="submission" date="2018-10" db="EMBL/GenBank/DDBJ databases">
        <authorList>
            <consortium name="Pathogen Informatics"/>
        </authorList>
    </citation>
    <scope>NUCLEOTIDE SEQUENCE [LARGE SCALE GENOMIC DNA]</scope>
</reference>
<sequence length="145" mass="16428">MKKLSHTAEDINVGCLKQVGFRPAGSHEKMKTFLDWHEGGSFNGACYCSGILSKYFLGCLTCPEDAHTVTEIKSLSEKIGYKNYLLKPILCIVDFLLLSEDHSKLVKGTLDLQRVQYSLPIGQILEDELEKKMKQERKIYIGQRS</sequence>
<dbReference type="EMBL" id="UXUI01007423">
    <property type="protein sequence ID" value="VDD87506.1"/>
    <property type="molecule type" value="Genomic_DNA"/>
</dbReference>
<name>A0A0N4UZA0_ENTVE</name>
<dbReference type="AlphaFoldDB" id="A0A0N4UZA0"/>
<proteinExistence type="predicted"/>